<gene>
    <name evidence="3" type="ORF">PHAECO_LOCUS8902</name>
</gene>
<dbReference type="SUPFAM" id="SSF51735">
    <property type="entry name" value="NAD(P)-binding Rossmann-fold domains"/>
    <property type="match status" value="1"/>
</dbReference>
<evidence type="ECO:0000256" key="1">
    <source>
        <dbReference type="ARBA" id="ARBA00006484"/>
    </source>
</evidence>
<keyword evidence="2" id="KW-0560">Oxidoreductase</keyword>
<dbReference type="InterPro" id="IPR002347">
    <property type="entry name" value="SDR_fam"/>
</dbReference>
<dbReference type="GO" id="GO:0005737">
    <property type="term" value="C:cytoplasm"/>
    <property type="evidence" value="ECO:0007669"/>
    <property type="project" value="TreeGrafter"/>
</dbReference>
<dbReference type="PRINTS" id="PR00081">
    <property type="entry name" value="GDHRDH"/>
</dbReference>
<proteinExistence type="inferred from homology"/>
<dbReference type="Pfam" id="PF00106">
    <property type="entry name" value="adh_short"/>
    <property type="match status" value="1"/>
</dbReference>
<dbReference type="InterPro" id="IPR036291">
    <property type="entry name" value="NAD(P)-bd_dom_sf"/>
</dbReference>
<comment type="similarity">
    <text evidence="1">Belongs to the short-chain dehydrogenases/reductases (SDR) family.</text>
</comment>
<dbReference type="EMBL" id="OU896711">
    <property type="protein sequence ID" value="CAH1171165.1"/>
    <property type="molecule type" value="Genomic_DNA"/>
</dbReference>
<dbReference type="PANTHER" id="PTHR44229">
    <property type="entry name" value="15-HYDROXYPROSTAGLANDIN DEHYDROGENASE [NAD(+)]"/>
    <property type="match status" value="1"/>
</dbReference>
<reference evidence="3" key="1">
    <citation type="submission" date="2022-01" db="EMBL/GenBank/DDBJ databases">
        <authorList>
            <person name="King R."/>
        </authorList>
    </citation>
    <scope>NUCLEOTIDE SEQUENCE</scope>
</reference>
<accession>A0A9P0DNH4</accession>
<protein>
    <submittedName>
        <fullName evidence="3">Uncharacterized protein</fullName>
    </submittedName>
</protein>
<reference evidence="3" key="2">
    <citation type="submission" date="2022-10" db="EMBL/GenBank/DDBJ databases">
        <authorList>
            <consortium name="ENA_rothamsted_submissions"/>
            <consortium name="culmorum"/>
            <person name="King R."/>
        </authorList>
    </citation>
    <scope>NUCLEOTIDE SEQUENCE</scope>
</reference>
<evidence type="ECO:0000256" key="2">
    <source>
        <dbReference type="ARBA" id="ARBA00023002"/>
    </source>
</evidence>
<dbReference type="PANTHER" id="PTHR44229:SF8">
    <property type="entry name" value="ALCOHOL DEHYDROGENASE-RELATED"/>
    <property type="match status" value="1"/>
</dbReference>
<dbReference type="Gene3D" id="3.40.50.720">
    <property type="entry name" value="NAD(P)-binding Rossmann-like Domain"/>
    <property type="match status" value="1"/>
</dbReference>
<evidence type="ECO:0000313" key="3">
    <source>
        <dbReference type="EMBL" id="CAH1171165.1"/>
    </source>
</evidence>
<organism evidence="3 4">
    <name type="scientific">Phaedon cochleariae</name>
    <name type="common">Mustard beetle</name>
    <dbReference type="NCBI Taxonomy" id="80249"/>
    <lineage>
        <taxon>Eukaryota</taxon>
        <taxon>Metazoa</taxon>
        <taxon>Ecdysozoa</taxon>
        <taxon>Arthropoda</taxon>
        <taxon>Hexapoda</taxon>
        <taxon>Insecta</taxon>
        <taxon>Pterygota</taxon>
        <taxon>Neoptera</taxon>
        <taxon>Endopterygota</taxon>
        <taxon>Coleoptera</taxon>
        <taxon>Polyphaga</taxon>
        <taxon>Cucujiformia</taxon>
        <taxon>Chrysomeloidea</taxon>
        <taxon>Chrysomelidae</taxon>
        <taxon>Chrysomelinae</taxon>
        <taxon>Chrysomelini</taxon>
        <taxon>Phaedon</taxon>
    </lineage>
</organism>
<dbReference type="AlphaFoldDB" id="A0A9P0DNH4"/>
<evidence type="ECO:0000313" key="4">
    <source>
        <dbReference type="Proteomes" id="UP001153737"/>
    </source>
</evidence>
<dbReference type="Proteomes" id="UP001153737">
    <property type="component" value="Chromosome 5"/>
</dbReference>
<dbReference type="GO" id="GO:0016616">
    <property type="term" value="F:oxidoreductase activity, acting on the CH-OH group of donors, NAD or NADP as acceptor"/>
    <property type="evidence" value="ECO:0007669"/>
    <property type="project" value="TreeGrafter"/>
</dbReference>
<name>A0A9P0DNH4_PHACE</name>
<dbReference type="OrthoDB" id="417891at2759"/>
<keyword evidence="4" id="KW-1185">Reference proteome</keyword>
<sequence>MIPIRSIAKHLIRSKFKIVLNSYRTTHSHGTKQACNKPYTTLMEPACKVAVITGGTEGIGFATAHQLLCCKAKHVALLDQDIPKGFEAVNHLNCSHGKNKATFIKCDVSNKEAVDDTFLKLKNEFETVDIIVNAAGLWDETKWQQELQTNLVGTINVNLAVQQCFESSNAVVINLAGLSGLQPSSCSPINSAEYAGIVRLSQSLGHQANFKRKGVRVVALCVGLTSTNFIKDVHLRMLTAEMGKELQEEMKTALCQKAEAGARAVLELVRRAKTGSVWVVEGSRLLHVEMADWRKSFTLESQFT</sequence>